<keyword evidence="11" id="KW-1185">Reference proteome</keyword>
<dbReference type="InterPro" id="IPR036236">
    <property type="entry name" value="Znf_C2H2_sf"/>
</dbReference>
<comment type="subcellular location">
    <subcellularLocation>
        <location evidence="1">Nucleus</location>
    </subcellularLocation>
</comment>
<feature type="compositionally biased region" description="Polar residues" evidence="8">
    <location>
        <begin position="353"/>
        <end position="367"/>
    </location>
</feature>
<name>A0A1Y2GEM8_9FUNG</name>
<feature type="region of interest" description="Disordered" evidence="8">
    <location>
        <begin position="196"/>
        <end position="319"/>
    </location>
</feature>
<dbReference type="GO" id="GO:0008270">
    <property type="term" value="F:zinc ion binding"/>
    <property type="evidence" value="ECO:0007669"/>
    <property type="project" value="UniProtKB-KW"/>
</dbReference>
<dbReference type="SMART" id="SM00355">
    <property type="entry name" value="ZnF_C2H2"/>
    <property type="match status" value="2"/>
</dbReference>
<dbReference type="Gene3D" id="3.30.160.60">
    <property type="entry name" value="Classic Zinc Finger"/>
    <property type="match status" value="2"/>
</dbReference>
<evidence type="ECO:0000256" key="7">
    <source>
        <dbReference type="PROSITE-ProRule" id="PRU00042"/>
    </source>
</evidence>
<dbReference type="PANTHER" id="PTHR24394:SF44">
    <property type="entry name" value="ZINC FINGER PROTEIN 271-LIKE"/>
    <property type="match status" value="1"/>
</dbReference>
<keyword evidence="6" id="KW-0539">Nucleus</keyword>
<feature type="compositionally biased region" description="Polar residues" evidence="8">
    <location>
        <begin position="229"/>
        <end position="242"/>
    </location>
</feature>
<evidence type="ECO:0000313" key="11">
    <source>
        <dbReference type="Proteomes" id="UP000193648"/>
    </source>
</evidence>
<evidence type="ECO:0000256" key="3">
    <source>
        <dbReference type="ARBA" id="ARBA00022737"/>
    </source>
</evidence>
<gene>
    <name evidence="10" type="ORF">BCR41DRAFT_388976</name>
</gene>
<feature type="compositionally biased region" description="Polar residues" evidence="8">
    <location>
        <begin position="500"/>
        <end position="512"/>
    </location>
</feature>
<evidence type="ECO:0000256" key="8">
    <source>
        <dbReference type="SAM" id="MobiDB-lite"/>
    </source>
</evidence>
<dbReference type="GeneID" id="33569914"/>
<feature type="region of interest" description="Disordered" evidence="8">
    <location>
        <begin position="411"/>
        <end position="463"/>
    </location>
</feature>
<dbReference type="InterPro" id="IPR013087">
    <property type="entry name" value="Znf_C2H2_type"/>
</dbReference>
<dbReference type="SUPFAM" id="SSF57667">
    <property type="entry name" value="beta-beta-alpha zinc fingers"/>
    <property type="match status" value="1"/>
</dbReference>
<evidence type="ECO:0000313" key="10">
    <source>
        <dbReference type="EMBL" id="ORZ07286.1"/>
    </source>
</evidence>
<dbReference type="EMBL" id="MCFF01000042">
    <property type="protein sequence ID" value="ORZ07286.1"/>
    <property type="molecule type" value="Genomic_DNA"/>
</dbReference>
<feature type="compositionally biased region" description="Basic and acidic residues" evidence="8">
    <location>
        <begin position="517"/>
        <end position="527"/>
    </location>
</feature>
<dbReference type="GO" id="GO:0000981">
    <property type="term" value="F:DNA-binding transcription factor activity, RNA polymerase II-specific"/>
    <property type="evidence" value="ECO:0007669"/>
    <property type="project" value="TreeGrafter"/>
</dbReference>
<organism evidence="10 11">
    <name type="scientific">Lobosporangium transversale</name>
    <dbReference type="NCBI Taxonomy" id="64571"/>
    <lineage>
        <taxon>Eukaryota</taxon>
        <taxon>Fungi</taxon>
        <taxon>Fungi incertae sedis</taxon>
        <taxon>Mucoromycota</taxon>
        <taxon>Mortierellomycotina</taxon>
        <taxon>Mortierellomycetes</taxon>
        <taxon>Mortierellales</taxon>
        <taxon>Mortierellaceae</taxon>
        <taxon>Lobosporangium</taxon>
    </lineage>
</organism>
<keyword evidence="3" id="KW-0677">Repeat</keyword>
<feature type="compositionally biased region" description="Low complexity" evidence="8">
    <location>
        <begin position="306"/>
        <end position="317"/>
    </location>
</feature>
<proteinExistence type="predicted"/>
<dbReference type="PROSITE" id="PS50157">
    <property type="entry name" value="ZINC_FINGER_C2H2_2"/>
    <property type="match status" value="2"/>
</dbReference>
<feature type="compositionally biased region" description="Low complexity" evidence="8">
    <location>
        <begin position="425"/>
        <end position="463"/>
    </location>
</feature>
<keyword evidence="4 7" id="KW-0863">Zinc-finger</keyword>
<sequence>MSVTPKPKPKLSYKAQSYPSIDKPFECTACQLYFRRLHDLKRHERLHTGERPYCCNNCRRTFARLDALKRHLSAESNVHCSEWTYQPGLISTVSRPAARHHRSVSLPHVQGSDVQTAFHDQFDSVERTLTTPTLKDRPPSHYHYHHHEHSSPESTIHGHHPEDKPNDYYQENATPHAFAVTEEQRRQCLSVWEIHSKRSSPEHGGRLSPSDATIDEDTTVIDQPRPRAHTSSFDSMQLSSAHQPYPHAYSRQHTRSYSHQQNSYLDPHPQHPLSLFDRSQPQQRHESYPVSPSRSTLSPSPPPGLSPSMSASSLSSPTNVWSYSRGYDGNETTAPKRIGSNAFSHYDSRSQFKSEPTSISARMSSSAYREPSPYQEDDTSQGCRSPRELEHRQGPSSLALILNNPPVSNFTITANQASSPPPVPALSSRPVQPHSSHSQSHPYSLPQQPQQPHHRYVQQCSSQQEHEHSCDAMAEIQKLRQELRLVTMRCHSLEKERTRQTNINGISGNSTGMNGGDSRDDRSVMSV</sequence>
<evidence type="ECO:0000256" key="6">
    <source>
        <dbReference type="ARBA" id="ARBA00023242"/>
    </source>
</evidence>
<comment type="caution">
    <text evidence="10">The sequence shown here is derived from an EMBL/GenBank/DDBJ whole genome shotgun (WGS) entry which is preliminary data.</text>
</comment>
<keyword evidence="2" id="KW-0479">Metal-binding</keyword>
<dbReference type="GO" id="GO:0005634">
    <property type="term" value="C:nucleus"/>
    <property type="evidence" value="ECO:0007669"/>
    <property type="project" value="UniProtKB-SubCell"/>
</dbReference>
<feature type="region of interest" description="Disordered" evidence="8">
    <location>
        <begin position="347"/>
        <end position="393"/>
    </location>
</feature>
<dbReference type="OrthoDB" id="8922241at2759"/>
<evidence type="ECO:0000256" key="2">
    <source>
        <dbReference type="ARBA" id="ARBA00022723"/>
    </source>
</evidence>
<feature type="region of interest" description="Disordered" evidence="8">
    <location>
        <begin position="499"/>
        <end position="527"/>
    </location>
</feature>
<feature type="compositionally biased region" description="Low complexity" evidence="8">
    <location>
        <begin position="289"/>
        <end position="298"/>
    </location>
</feature>
<dbReference type="RefSeq" id="XP_021877949.1">
    <property type="nucleotide sequence ID" value="XM_022028071.1"/>
</dbReference>
<reference evidence="10 11" key="1">
    <citation type="submission" date="2016-07" db="EMBL/GenBank/DDBJ databases">
        <title>Pervasive Adenine N6-methylation of Active Genes in Fungi.</title>
        <authorList>
            <consortium name="DOE Joint Genome Institute"/>
            <person name="Mondo S.J."/>
            <person name="Dannebaum R.O."/>
            <person name="Kuo R.C."/>
            <person name="Labutti K."/>
            <person name="Haridas S."/>
            <person name="Kuo A."/>
            <person name="Salamov A."/>
            <person name="Ahrendt S.R."/>
            <person name="Lipzen A."/>
            <person name="Sullivan W."/>
            <person name="Andreopoulos W.B."/>
            <person name="Clum A."/>
            <person name="Lindquist E."/>
            <person name="Daum C."/>
            <person name="Ramamoorthy G.K."/>
            <person name="Gryganskyi A."/>
            <person name="Culley D."/>
            <person name="Magnuson J.K."/>
            <person name="James T.Y."/>
            <person name="O'Malley M.A."/>
            <person name="Stajich J.E."/>
            <person name="Spatafora J.W."/>
            <person name="Visel A."/>
            <person name="Grigoriev I.V."/>
        </authorList>
    </citation>
    <scope>NUCLEOTIDE SEQUENCE [LARGE SCALE GENOMIC DNA]</scope>
    <source>
        <strain evidence="10 11">NRRL 3116</strain>
    </source>
</reference>
<keyword evidence="5" id="KW-0862">Zinc</keyword>
<dbReference type="InParanoid" id="A0A1Y2GEM8"/>
<accession>A0A1Y2GEM8</accession>
<feature type="domain" description="C2H2-type" evidence="9">
    <location>
        <begin position="25"/>
        <end position="52"/>
    </location>
</feature>
<feature type="region of interest" description="Disordered" evidence="8">
    <location>
        <begin position="133"/>
        <end position="170"/>
    </location>
</feature>
<dbReference type="STRING" id="64571.A0A1Y2GEM8"/>
<dbReference type="AlphaFoldDB" id="A0A1Y2GEM8"/>
<dbReference type="PANTHER" id="PTHR24394">
    <property type="entry name" value="ZINC FINGER PROTEIN"/>
    <property type="match status" value="1"/>
</dbReference>
<protein>
    <recommendedName>
        <fullName evidence="9">C2H2-type domain-containing protein</fullName>
    </recommendedName>
</protein>
<evidence type="ECO:0000259" key="9">
    <source>
        <dbReference type="PROSITE" id="PS50157"/>
    </source>
</evidence>
<dbReference type="Proteomes" id="UP000193648">
    <property type="component" value="Unassembled WGS sequence"/>
</dbReference>
<evidence type="ECO:0000256" key="5">
    <source>
        <dbReference type="ARBA" id="ARBA00022833"/>
    </source>
</evidence>
<feature type="domain" description="C2H2-type" evidence="9">
    <location>
        <begin position="53"/>
        <end position="84"/>
    </location>
</feature>
<evidence type="ECO:0000256" key="4">
    <source>
        <dbReference type="ARBA" id="ARBA00022771"/>
    </source>
</evidence>
<dbReference type="FunFam" id="3.30.160.60:FF:000446">
    <property type="entry name" value="Zinc finger protein"/>
    <property type="match status" value="1"/>
</dbReference>
<evidence type="ECO:0000256" key="1">
    <source>
        <dbReference type="ARBA" id="ARBA00004123"/>
    </source>
</evidence>
<dbReference type="PROSITE" id="PS00028">
    <property type="entry name" value="ZINC_FINGER_C2H2_1"/>
    <property type="match status" value="1"/>
</dbReference>
<feature type="compositionally biased region" description="Basic and acidic residues" evidence="8">
    <location>
        <begin position="196"/>
        <end position="205"/>
    </location>
</feature>